<name>A0A381YWB2_9ZZZZ</name>
<gene>
    <name evidence="1" type="ORF">METZ01_LOCUS133727</name>
</gene>
<organism evidence="1">
    <name type="scientific">marine metagenome</name>
    <dbReference type="NCBI Taxonomy" id="408172"/>
    <lineage>
        <taxon>unclassified sequences</taxon>
        <taxon>metagenomes</taxon>
        <taxon>ecological metagenomes</taxon>
    </lineage>
</organism>
<feature type="non-terminal residue" evidence="1">
    <location>
        <position position="54"/>
    </location>
</feature>
<reference evidence="1" key="1">
    <citation type="submission" date="2018-05" db="EMBL/GenBank/DDBJ databases">
        <authorList>
            <person name="Lanie J.A."/>
            <person name="Ng W.-L."/>
            <person name="Kazmierczak K.M."/>
            <person name="Andrzejewski T.M."/>
            <person name="Davidsen T.M."/>
            <person name="Wayne K.J."/>
            <person name="Tettelin H."/>
            <person name="Glass J.I."/>
            <person name="Rusch D."/>
            <person name="Podicherti R."/>
            <person name="Tsui H.-C.T."/>
            <person name="Winkler M.E."/>
        </authorList>
    </citation>
    <scope>NUCLEOTIDE SEQUENCE</scope>
</reference>
<evidence type="ECO:0000313" key="1">
    <source>
        <dbReference type="EMBL" id="SVA80873.1"/>
    </source>
</evidence>
<accession>A0A381YWB2</accession>
<protein>
    <submittedName>
        <fullName evidence="1">Uncharacterized protein</fullName>
    </submittedName>
</protein>
<dbReference type="AlphaFoldDB" id="A0A381YWB2"/>
<dbReference type="EMBL" id="UINC01019135">
    <property type="protein sequence ID" value="SVA80873.1"/>
    <property type="molecule type" value="Genomic_DNA"/>
</dbReference>
<proteinExistence type="predicted"/>
<sequence length="54" mass="5902">MPEQATALGETAEATVKWVPTGKTYEANNILTRDGLFWAISSMVKNFINFAPLG</sequence>